<protein>
    <submittedName>
        <fullName evidence="9">Uncharacterized protein</fullName>
    </submittedName>
</protein>
<evidence type="ECO:0000256" key="5">
    <source>
        <dbReference type="ARBA" id="ARBA00022960"/>
    </source>
</evidence>
<feature type="transmembrane region" description="Helical" evidence="8">
    <location>
        <begin position="53"/>
        <end position="74"/>
    </location>
</feature>
<accession>A0A0S8GIU7</accession>
<sequence>MMRYVLYVILLYVLLPINATIDLIAILIFFIAFREDESAALLFAFFAGLLIDLYYPVLFGINMLIYVILVQVILYTKKYFTESPFIILITFAIFYLVRATTVYIFVSPTLDIPRYVLTITFCLPVFMVLNRTLYGIWMRT</sequence>
<name>A0A0S8GIU7_UNCW3</name>
<evidence type="ECO:0000313" key="10">
    <source>
        <dbReference type="Proteomes" id="UP000051096"/>
    </source>
</evidence>
<comment type="similarity">
    <text evidence="2">Belongs to the MreD family.</text>
</comment>
<evidence type="ECO:0000256" key="1">
    <source>
        <dbReference type="ARBA" id="ARBA00004651"/>
    </source>
</evidence>
<comment type="subcellular location">
    <subcellularLocation>
        <location evidence="1">Cell membrane</location>
        <topology evidence="1">Multi-pass membrane protein</topology>
    </subcellularLocation>
</comment>
<keyword evidence="3" id="KW-1003">Cell membrane</keyword>
<keyword evidence="6 8" id="KW-1133">Transmembrane helix</keyword>
<dbReference type="NCBIfam" id="TIGR03426">
    <property type="entry name" value="shape_MreD"/>
    <property type="match status" value="1"/>
</dbReference>
<proteinExistence type="inferred from homology"/>
<dbReference type="AlphaFoldDB" id="A0A0S8GIU7"/>
<dbReference type="GO" id="GO:0005886">
    <property type="term" value="C:plasma membrane"/>
    <property type="evidence" value="ECO:0007669"/>
    <property type="project" value="UniProtKB-SubCell"/>
</dbReference>
<keyword evidence="5" id="KW-0133">Cell shape</keyword>
<evidence type="ECO:0000256" key="2">
    <source>
        <dbReference type="ARBA" id="ARBA00007776"/>
    </source>
</evidence>
<feature type="transmembrane region" description="Helical" evidence="8">
    <location>
        <begin position="112"/>
        <end position="129"/>
    </location>
</feature>
<keyword evidence="4 8" id="KW-0812">Transmembrane</keyword>
<feature type="transmembrane region" description="Helical" evidence="8">
    <location>
        <begin position="86"/>
        <end position="106"/>
    </location>
</feature>
<evidence type="ECO:0000256" key="3">
    <source>
        <dbReference type="ARBA" id="ARBA00022475"/>
    </source>
</evidence>
<gene>
    <name evidence="9" type="ORF">AMJ87_03290</name>
</gene>
<keyword evidence="7 8" id="KW-0472">Membrane</keyword>
<dbReference type="EMBL" id="LJUO01000019">
    <property type="protein sequence ID" value="KPK72950.1"/>
    <property type="molecule type" value="Genomic_DNA"/>
</dbReference>
<evidence type="ECO:0000256" key="7">
    <source>
        <dbReference type="ARBA" id="ARBA00023136"/>
    </source>
</evidence>
<organism evidence="9 10">
    <name type="scientific">candidate division WOR_3 bacterium SM23_60</name>
    <dbReference type="NCBI Taxonomy" id="1703780"/>
    <lineage>
        <taxon>Bacteria</taxon>
        <taxon>Bacteria division WOR-3</taxon>
    </lineage>
</organism>
<evidence type="ECO:0000256" key="4">
    <source>
        <dbReference type="ARBA" id="ARBA00022692"/>
    </source>
</evidence>
<dbReference type="GO" id="GO:0008360">
    <property type="term" value="P:regulation of cell shape"/>
    <property type="evidence" value="ECO:0007669"/>
    <property type="project" value="UniProtKB-KW"/>
</dbReference>
<comment type="caution">
    <text evidence="9">The sequence shown here is derived from an EMBL/GenBank/DDBJ whole genome shotgun (WGS) entry which is preliminary data.</text>
</comment>
<evidence type="ECO:0000256" key="8">
    <source>
        <dbReference type="SAM" id="Phobius"/>
    </source>
</evidence>
<evidence type="ECO:0000256" key="6">
    <source>
        <dbReference type="ARBA" id="ARBA00022989"/>
    </source>
</evidence>
<reference evidence="9 10" key="1">
    <citation type="journal article" date="2015" name="Microbiome">
        <title>Genomic resolution of linkages in carbon, nitrogen, and sulfur cycling among widespread estuary sediment bacteria.</title>
        <authorList>
            <person name="Baker B.J."/>
            <person name="Lazar C.S."/>
            <person name="Teske A.P."/>
            <person name="Dick G.J."/>
        </authorList>
    </citation>
    <scope>NUCLEOTIDE SEQUENCE [LARGE SCALE GENOMIC DNA]</scope>
    <source>
        <strain evidence="9">SM23_60</strain>
    </source>
</reference>
<feature type="transmembrane region" description="Helical" evidence="8">
    <location>
        <begin position="7"/>
        <end position="33"/>
    </location>
</feature>
<dbReference type="Proteomes" id="UP000051096">
    <property type="component" value="Unassembled WGS sequence"/>
</dbReference>
<evidence type="ECO:0000313" key="9">
    <source>
        <dbReference type="EMBL" id="KPK72950.1"/>
    </source>
</evidence>
<dbReference type="InterPro" id="IPR007227">
    <property type="entry name" value="Cell_shape_determining_MreD"/>
</dbReference>